<comment type="subcellular location">
    <subcellularLocation>
        <location evidence="1">Nucleus</location>
    </subcellularLocation>
</comment>
<dbReference type="Gene3D" id="1.10.10.60">
    <property type="entry name" value="Homeodomain-like"/>
    <property type="match status" value="1"/>
</dbReference>
<dbReference type="SUPFAM" id="SSF57903">
    <property type="entry name" value="FYVE/PHD zinc finger"/>
    <property type="match status" value="1"/>
</dbReference>
<sequence length="253" mass="28571">MPRKKENFSQSNLTAAVEAVVNEGMSKKSAAKKFSVSRSTLQHRLNNPDQKVSCGPAPILSEEEEKTLEKWIPESSRKGFPQRKEDLLFHLLFLLISGKGCMKKKSIQKENRKKQRQENKLTKTKIVPVTKNITRKNVVRNIFKPLVLNKKPAETITSGLFENSKTKQFSDVLTLNTDECSNKSISSIYKNTGLCFRSGHSLNDVQNGLSCEFCSYIYHLKCLDKNEICNEGSGESILFICNSCQKNLTSTPM</sequence>
<evidence type="ECO:0000256" key="1">
    <source>
        <dbReference type="ARBA" id="ARBA00004123"/>
    </source>
</evidence>
<dbReference type="InterPro" id="IPR009057">
    <property type="entry name" value="Homeodomain-like_sf"/>
</dbReference>
<reference evidence="4 5" key="1">
    <citation type="submission" date="2019-08" db="EMBL/GenBank/DDBJ databases">
        <title>Whole genome of Aphis craccivora.</title>
        <authorList>
            <person name="Voronova N.V."/>
            <person name="Shulinski R.S."/>
            <person name="Bandarenka Y.V."/>
            <person name="Zhorov D.G."/>
            <person name="Warner D."/>
        </authorList>
    </citation>
    <scope>NUCLEOTIDE SEQUENCE [LARGE SCALE GENOMIC DNA]</scope>
    <source>
        <strain evidence="4">180601</strain>
        <tissue evidence="4">Whole Body</tissue>
    </source>
</reference>
<evidence type="ECO:0000313" key="5">
    <source>
        <dbReference type="Proteomes" id="UP000478052"/>
    </source>
</evidence>
<dbReference type="OrthoDB" id="6756758at2759"/>
<keyword evidence="5" id="KW-1185">Reference proteome</keyword>
<proteinExistence type="predicted"/>
<protein>
    <submittedName>
        <fullName evidence="4">HTH CENPB-type domain-containing protein</fullName>
    </submittedName>
</protein>
<accession>A0A6G0W330</accession>
<feature type="domain" description="HTH psq-type" evidence="3">
    <location>
        <begin position="12"/>
        <end position="45"/>
    </location>
</feature>
<organism evidence="4 5">
    <name type="scientific">Aphis craccivora</name>
    <name type="common">Cowpea aphid</name>
    <dbReference type="NCBI Taxonomy" id="307492"/>
    <lineage>
        <taxon>Eukaryota</taxon>
        <taxon>Metazoa</taxon>
        <taxon>Ecdysozoa</taxon>
        <taxon>Arthropoda</taxon>
        <taxon>Hexapoda</taxon>
        <taxon>Insecta</taxon>
        <taxon>Pterygota</taxon>
        <taxon>Neoptera</taxon>
        <taxon>Paraneoptera</taxon>
        <taxon>Hemiptera</taxon>
        <taxon>Sternorrhyncha</taxon>
        <taxon>Aphidomorpha</taxon>
        <taxon>Aphidoidea</taxon>
        <taxon>Aphididae</taxon>
        <taxon>Aphidini</taxon>
        <taxon>Aphis</taxon>
        <taxon>Aphis</taxon>
    </lineage>
</organism>
<dbReference type="InterPro" id="IPR007889">
    <property type="entry name" value="HTH_Psq"/>
</dbReference>
<evidence type="ECO:0000313" key="4">
    <source>
        <dbReference type="EMBL" id="KAF0716996.1"/>
    </source>
</evidence>
<dbReference type="SUPFAM" id="SSF46689">
    <property type="entry name" value="Homeodomain-like"/>
    <property type="match status" value="1"/>
</dbReference>
<dbReference type="Proteomes" id="UP000478052">
    <property type="component" value="Unassembled WGS sequence"/>
</dbReference>
<feature type="region of interest" description="Disordered" evidence="2">
    <location>
        <begin position="28"/>
        <end position="52"/>
    </location>
</feature>
<dbReference type="Pfam" id="PF05225">
    <property type="entry name" value="HTH_psq"/>
    <property type="match status" value="1"/>
</dbReference>
<comment type="caution">
    <text evidence="4">The sequence shown here is derived from an EMBL/GenBank/DDBJ whole genome shotgun (WGS) entry which is preliminary data.</text>
</comment>
<evidence type="ECO:0000256" key="2">
    <source>
        <dbReference type="SAM" id="MobiDB-lite"/>
    </source>
</evidence>
<evidence type="ECO:0000259" key="3">
    <source>
        <dbReference type="Pfam" id="PF05225"/>
    </source>
</evidence>
<dbReference type="AlphaFoldDB" id="A0A6G0W330"/>
<name>A0A6G0W330_APHCR</name>
<gene>
    <name evidence="4" type="ORF">FWK35_00031095</name>
</gene>
<dbReference type="InterPro" id="IPR011011">
    <property type="entry name" value="Znf_FYVE_PHD"/>
</dbReference>
<dbReference type="GO" id="GO:0005634">
    <property type="term" value="C:nucleus"/>
    <property type="evidence" value="ECO:0007669"/>
    <property type="project" value="UniProtKB-SubCell"/>
</dbReference>
<feature type="compositionally biased region" description="Polar residues" evidence="2">
    <location>
        <begin position="40"/>
        <end position="50"/>
    </location>
</feature>
<dbReference type="EMBL" id="VUJU01009896">
    <property type="protein sequence ID" value="KAF0716996.1"/>
    <property type="molecule type" value="Genomic_DNA"/>
</dbReference>
<dbReference type="GO" id="GO:0003677">
    <property type="term" value="F:DNA binding"/>
    <property type="evidence" value="ECO:0007669"/>
    <property type="project" value="InterPro"/>
</dbReference>